<name>A0ABR6RH18_9BURK</name>
<accession>A0ABR6RH18</accession>
<keyword evidence="2" id="KW-1185">Reference proteome</keyword>
<comment type="caution">
    <text evidence="1">The sequence shown here is derived from an EMBL/GenBank/DDBJ whole genome shotgun (WGS) entry which is preliminary data.</text>
</comment>
<evidence type="ECO:0000313" key="2">
    <source>
        <dbReference type="Proteomes" id="UP000562492"/>
    </source>
</evidence>
<evidence type="ECO:0000313" key="1">
    <source>
        <dbReference type="EMBL" id="MBB6578459.1"/>
    </source>
</evidence>
<gene>
    <name evidence="1" type="ORF">HNP33_002541</name>
</gene>
<sequence length="91" mass="9636">MEREKQARVRCTESNAADFRQLVSEWPSLAATVASLQKQGLFPGLRGMQITLTGDQQFVDGGVGSLIGENGLLARVARSECAKGGNDGNAV</sequence>
<dbReference type="EMBL" id="JACHKZ010000015">
    <property type="protein sequence ID" value="MBB6578459.1"/>
    <property type="molecule type" value="Genomic_DNA"/>
</dbReference>
<proteinExistence type="predicted"/>
<organism evidence="1 2">
    <name type="scientific">Comamonas odontotermitis</name>
    <dbReference type="NCBI Taxonomy" id="379895"/>
    <lineage>
        <taxon>Bacteria</taxon>
        <taxon>Pseudomonadati</taxon>
        <taxon>Pseudomonadota</taxon>
        <taxon>Betaproteobacteria</taxon>
        <taxon>Burkholderiales</taxon>
        <taxon>Comamonadaceae</taxon>
        <taxon>Comamonas</taxon>
    </lineage>
</organism>
<reference evidence="1 2" key="1">
    <citation type="submission" date="2020-08" db="EMBL/GenBank/DDBJ databases">
        <title>Functional genomics of gut bacteria from endangered species of beetles.</title>
        <authorList>
            <person name="Carlos-Shanley C."/>
        </authorList>
    </citation>
    <scope>NUCLEOTIDE SEQUENCE [LARGE SCALE GENOMIC DNA]</scope>
    <source>
        <strain evidence="1 2">S00124</strain>
    </source>
</reference>
<dbReference type="Proteomes" id="UP000562492">
    <property type="component" value="Unassembled WGS sequence"/>
</dbReference>
<protein>
    <submittedName>
        <fullName evidence="1">Uncharacterized protein</fullName>
    </submittedName>
</protein>